<dbReference type="EMBL" id="MK500327">
    <property type="protein sequence ID" value="QBK85726.1"/>
    <property type="molecule type" value="Genomic_DNA"/>
</dbReference>
<sequence length="366" mass="41342">MSQSLTRINLPPCDWLSAKKEDRTHPIYPNTANWFVNLATRTHDIVNFATGAVAVKCEGKEIKIGQMGKTYEFSISRAQDLIGNFALAVLLPPLKWKSDTSIKILKSVSLHYSGAILTLSGEENYQKAVEAGLWPWKTNRGDSSYFLIPLMFPKYISLNNVDAKISIQLEEADSRIGVFDGDIHMILTGFAVLLQNNLRIELSKSILNKPDGIFIDELTQMNSIKYQSPDKNEIIRFTNTPLKEEYTLPFTNDSKAVIVEISCDDPNIMNEVLPVRYLEVIWGSTLAVHVHAVNAREYYWKLCKILVPHNTSFLLPFSLDLVTPHVASVTLELLTDKFLHLDIHPTWKDVRASITITSIGHAVFRN</sequence>
<evidence type="ECO:0000313" key="1">
    <source>
        <dbReference type="EMBL" id="QBK85726.1"/>
    </source>
</evidence>
<reference evidence="1" key="1">
    <citation type="journal article" date="2019" name="MBio">
        <title>Virus Genomes from Deep Sea Sediments Expand the Ocean Megavirome and Support Independent Origins of Viral Gigantism.</title>
        <authorList>
            <person name="Backstrom D."/>
            <person name="Yutin N."/>
            <person name="Jorgensen S.L."/>
            <person name="Dharamshi J."/>
            <person name="Homa F."/>
            <person name="Zaremba-Niedwiedzka K."/>
            <person name="Spang A."/>
            <person name="Wolf Y.I."/>
            <person name="Koonin E.V."/>
            <person name="Ettema T.J."/>
        </authorList>
    </citation>
    <scope>NUCLEOTIDE SEQUENCE</scope>
</reference>
<gene>
    <name evidence="1" type="ORF">LCMAC101_03210</name>
</gene>
<protein>
    <submittedName>
        <fullName evidence="1">Uncharacterized protein</fullName>
    </submittedName>
</protein>
<proteinExistence type="predicted"/>
<name>A0A481YTA3_9VIRU</name>
<accession>A0A481YTA3</accession>
<organism evidence="1">
    <name type="scientific">Marseillevirus LCMAC101</name>
    <dbReference type="NCBI Taxonomy" id="2506602"/>
    <lineage>
        <taxon>Viruses</taxon>
        <taxon>Varidnaviria</taxon>
        <taxon>Bamfordvirae</taxon>
        <taxon>Nucleocytoviricota</taxon>
        <taxon>Megaviricetes</taxon>
        <taxon>Pimascovirales</taxon>
        <taxon>Pimascovirales incertae sedis</taxon>
        <taxon>Marseilleviridae</taxon>
    </lineage>
</organism>